<dbReference type="PROSITE" id="PS50822">
    <property type="entry name" value="PIWI"/>
    <property type="match status" value="1"/>
</dbReference>
<feature type="domain" description="Piwi" evidence="4">
    <location>
        <begin position="471"/>
        <end position="777"/>
    </location>
</feature>
<evidence type="ECO:0000259" key="4">
    <source>
        <dbReference type="PROSITE" id="PS50822"/>
    </source>
</evidence>
<dbReference type="SUPFAM" id="SSF101690">
    <property type="entry name" value="PAZ domain"/>
    <property type="match status" value="1"/>
</dbReference>
<feature type="region of interest" description="Disordered" evidence="2">
    <location>
        <begin position="1"/>
        <end position="20"/>
    </location>
</feature>
<evidence type="ECO:0000256" key="2">
    <source>
        <dbReference type="SAM" id="MobiDB-lite"/>
    </source>
</evidence>
<dbReference type="Gene3D" id="3.30.420.10">
    <property type="entry name" value="Ribonuclease H-like superfamily/Ribonuclease H"/>
    <property type="match status" value="1"/>
</dbReference>
<dbReference type="InterPro" id="IPR003100">
    <property type="entry name" value="PAZ_dom"/>
</dbReference>
<keyword evidence="6" id="KW-1185">Reference proteome</keyword>
<evidence type="ECO:0000256" key="1">
    <source>
        <dbReference type="RuleBase" id="RU361178"/>
    </source>
</evidence>
<proteinExistence type="inferred from homology"/>
<dbReference type="Gene3D" id="2.170.260.10">
    <property type="entry name" value="paz domain"/>
    <property type="match status" value="1"/>
</dbReference>
<dbReference type="Proteomes" id="UP001281761">
    <property type="component" value="Unassembled WGS sequence"/>
</dbReference>
<dbReference type="SMART" id="SM00949">
    <property type="entry name" value="PAZ"/>
    <property type="match status" value="1"/>
</dbReference>
<dbReference type="SMART" id="SM00950">
    <property type="entry name" value="Piwi"/>
    <property type="match status" value="1"/>
</dbReference>
<reference evidence="5 6" key="1">
    <citation type="journal article" date="2022" name="bioRxiv">
        <title>Genomics of Preaxostyla Flagellates Illuminates Evolutionary Transitions and the Path Towards Mitochondrial Loss.</title>
        <authorList>
            <person name="Novak L.V.F."/>
            <person name="Treitli S.C."/>
            <person name="Pyrih J."/>
            <person name="Halakuc P."/>
            <person name="Pipaliya S.V."/>
            <person name="Vacek V."/>
            <person name="Brzon O."/>
            <person name="Soukal P."/>
            <person name="Eme L."/>
            <person name="Dacks J.B."/>
            <person name="Karnkowska A."/>
            <person name="Elias M."/>
            <person name="Hampl V."/>
        </authorList>
    </citation>
    <scope>NUCLEOTIDE SEQUENCE [LARGE SCALE GENOMIC DNA]</scope>
    <source>
        <strain evidence="5">NAU3</strain>
        <tissue evidence="5">Gut</tissue>
    </source>
</reference>
<dbReference type="Gene3D" id="3.40.50.2300">
    <property type="match status" value="1"/>
</dbReference>
<accession>A0ABQ9XBZ8</accession>
<evidence type="ECO:0000313" key="6">
    <source>
        <dbReference type="Proteomes" id="UP001281761"/>
    </source>
</evidence>
<dbReference type="InterPro" id="IPR036085">
    <property type="entry name" value="PAZ_dom_sf"/>
</dbReference>
<dbReference type="InterPro" id="IPR036397">
    <property type="entry name" value="RNaseH_sf"/>
</dbReference>
<dbReference type="EMBL" id="JARBJD010000144">
    <property type="protein sequence ID" value="KAK2950023.1"/>
    <property type="molecule type" value="Genomic_DNA"/>
</dbReference>
<dbReference type="Pfam" id="PF02170">
    <property type="entry name" value="PAZ"/>
    <property type="match status" value="1"/>
</dbReference>
<name>A0ABQ9XBZ8_9EUKA</name>
<organism evidence="5 6">
    <name type="scientific">Blattamonas nauphoetae</name>
    <dbReference type="NCBI Taxonomy" id="2049346"/>
    <lineage>
        <taxon>Eukaryota</taxon>
        <taxon>Metamonada</taxon>
        <taxon>Preaxostyla</taxon>
        <taxon>Oxymonadida</taxon>
        <taxon>Blattamonas</taxon>
    </lineage>
</organism>
<gene>
    <name evidence="5" type="ORF">BLNAU_15058</name>
</gene>
<dbReference type="InterPro" id="IPR012337">
    <property type="entry name" value="RNaseH-like_sf"/>
</dbReference>
<dbReference type="PANTHER" id="PTHR22891">
    <property type="entry name" value="EUKARYOTIC TRANSLATION INITIATION FACTOR 2C"/>
    <property type="match status" value="1"/>
</dbReference>
<comment type="caution">
    <text evidence="5">The sequence shown here is derived from an EMBL/GenBank/DDBJ whole genome shotgun (WGS) entry which is preliminary data.</text>
</comment>
<dbReference type="PROSITE" id="PS50821">
    <property type="entry name" value="PAZ"/>
    <property type="match status" value="1"/>
</dbReference>
<protein>
    <submittedName>
        <fullName evidence="5">Piwi-like protein</fullName>
    </submittedName>
</protein>
<dbReference type="Pfam" id="PF02171">
    <property type="entry name" value="Piwi"/>
    <property type="match status" value="1"/>
</dbReference>
<comment type="similarity">
    <text evidence="1">Belongs to the argonaute family.</text>
</comment>
<evidence type="ECO:0000313" key="5">
    <source>
        <dbReference type="EMBL" id="KAK2950023.1"/>
    </source>
</evidence>
<feature type="domain" description="PAZ" evidence="3">
    <location>
        <begin position="201"/>
        <end position="309"/>
    </location>
</feature>
<evidence type="ECO:0000259" key="3">
    <source>
        <dbReference type="PROSITE" id="PS50821"/>
    </source>
</evidence>
<dbReference type="InterPro" id="IPR003165">
    <property type="entry name" value="Piwi"/>
</dbReference>
<sequence length="791" mass="91211">MATTNHSLRPEENPRTNGSREVQLYANSYRLRVSLPIYQYSVAITPPLDSFKEKRTRIGLINEITDKHIKEPYCIYDNTSLFSYKDPIPQLEFDLERKRTDRETKESHVTKYKVVMELVHCFTPDGEEEYPFNWLNVFIRKLQEDDGFVNIKRNMLDPRFKRPINGTNLELWEGTRFVIYRGLSGVNLVADKTHGILRTDTVLQAYERTNSRPHLVEDLKNSFIVTHYGDRYSTYRIINVLTDKTPRTYTFPRYQNDGSKKDESVEEYYKDRYGITLTPDQPILMCKTTGGRASTRLCAIPMEVAHATGIPEEIRRDFMKMKAIKEAHQSAPAMRKQKIEDVTGQLLNHEKLVKSGIEPVEKTMLKLTGRSCPPVELVWGGNTRKPVRNGNFRDHPRDATVLRPVPLTRWVIVHTDRDRRAADNLVSQLQRVAKNVKIDKPDFLEIRGSRPNEYVSDFKREFSSRFQKHQLVVFILPDRDTRRYRDLKIHTETECPIPSQCVLGKNAVGQDLSKFTGIWTQVQQKIGGVCWAVPTPSWVVPNPTDEPLADGGVMTMGINVTKTSPFKPGLAAFVASYNHEMTLFHQRTLKLQAKGELIEQRLDSFTIEALKQYKARNKDKLPSYIFIYRDALAEVHFQRSIEVEYRQILTACQGFDEEGVANYRPRISWIVTEKKTNHRLFTADNRNPDPGTIVDTDIVSAKYNDFFMVSQSVSPQTTALPSRYVILKDRTRLTPAQIQDFTHSMCYCYCNYLGAISMPLPVHMASKLSMHTMEVLGVDNICKLPDTSYQI</sequence>
<dbReference type="SUPFAM" id="SSF53098">
    <property type="entry name" value="Ribonuclease H-like"/>
    <property type="match status" value="1"/>
</dbReference>